<dbReference type="InterPro" id="IPR039005">
    <property type="entry name" value="CSPG_rpt"/>
</dbReference>
<dbReference type="GO" id="GO:0009653">
    <property type="term" value="P:anatomical structure morphogenesis"/>
    <property type="evidence" value="ECO:0007669"/>
    <property type="project" value="TreeGrafter"/>
</dbReference>
<evidence type="ECO:0000259" key="10">
    <source>
        <dbReference type="SMART" id="SM00237"/>
    </source>
</evidence>
<feature type="repeat" description="CSPG" evidence="8">
    <location>
        <begin position="391"/>
        <end position="478"/>
    </location>
</feature>
<dbReference type="InterPro" id="IPR003644">
    <property type="entry name" value="Calx_beta"/>
</dbReference>
<feature type="repeat" description="CSPG" evidence="8">
    <location>
        <begin position="1455"/>
        <end position="1544"/>
    </location>
</feature>
<dbReference type="Pfam" id="PF19309">
    <property type="entry name" value="Frem_N"/>
    <property type="match status" value="1"/>
</dbReference>
<evidence type="ECO:0000256" key="2">
    <source>
        <dbReference type="ARBA" id="ARBA00022723"/>
    </source>
</evidence>
<feature type="repeat" description="CSPG" evidence="8">
    <location>
        <begin position="499"/>
        <end position="620"/>
    </location>
</feature>
<dbReference type="PROSITE" id="PS51854">
    <property type="entry name" value="CSPG"/>
    <property type="match status" value="7"/>
</dbReference>
<keyword evidence="7" id="KW-0325">Glycoprotein</keyword>
<proteinExistence type="evidence at transcript level"/>
<dbReference type="InterPro" id="IPR038081">
    <property type="entry name" value="CalX-like_sf"/>
</dbReference>
<evidence type="ECO:0000256" key="6">
    <source>
        <dbReference type="ARBA" id="ARBA00022889"/>
    </source>
</evidence>
<dbReference type="SMART" id="SM00237">
    <property type="entry name" value="Calx_beta"/>
    <property type="match status" value="5"/>
</dbReference>
<dbReference type="PANTHER" id="PTHR45739">
    <property type="entry name" value="MATRIX PROTEIN, PUTATIVE-RELATED"/>
    <property type="match status" value="1"/>
</dbReference>
<feature type="repeat" description="CSPG" evidence="8">
    <location>
        <begin position="1225"/>
        <end position="1322"/>
    </location>
</feature>
<protein>
    <submittedName>
        <fullName evidence="11">FRAS1-related extracellular matrix protein 2</fullName>
    </submittedName>
</protein>
<evidence type="ECO:0000313" key="11">
    <source>
        <dbReference type="EMBL" id="CDG69646.1"/>
    </source>
</evidence>
<evidence type="ECO:0000256" key="1">
    <source>
        <dbReference type="ARBA" id="ARBA00005529"/>
    </source>
</evidence>
<dbReference type="SUPFAM" id="SSF141072">
    <property type="entry name" value="CalX-like"/>
    <property type="match status" value="5"/>
</dbReference>
<keyword evidence="2" id="KW-0479">Metal-binding</keyword>
<evidence type="ECO:0000256" key="8">
    <source>
        <dbReference type="PROSITE-ProRule" id="PRU01201"/>
    </source>
</evidence>
<dbReference type="InterPro" id="IPR051561">
    <property type="entry name" value="FRAS1_ECM"/>
</dbReference>
<evidence type="ECO:0000256" key="5">
    <source>
        <dbReference type="ARBA" id="ARBA00022837"/>
    </source>
</evidence>
<feature type="domain" description="Calx-beta" evidence="10">
    <location>
        <begin position="1904"/>
        <end position="2011"/>
    </location>
</feature>
<feature type="signal peptide" evidence="9">
    <location>
        <begin position="1"/>
        <end position="17"/>
    </location>
</feature>
<dbReference type="GO" id="GO:0007154">
    <property type="term" value="P:cell communication"/>
    <property type="evidence" value="ECO:0007669"/>
    <property type="project" value="InterPro"/>
</dbReference>
<keyword evidence="3 9" id="KW-0732">Signal</keyword>
<dbReference type="OrthoDB" id="430044at2759"/>
<name>T2MC39_HYDVU</name>
<dbReference type="GO" id="GO:0046872">
    <property type="term" value="F:metal ion binding"/>
    <property type="evidence" value="ECO:0007669"/>
    <property type="project" value="UniProtKB-KW"/>
</dbReference>
<sequence>MYYIFSLFVVLIKFSITADESSYVITNVVSQVSIISYKDVSVNYGRGVVLKQENFFILYNKSQNCEVSTVKNDYSEIGTILPSTFSCNFKEGDVSYQHLGSMSRTTDVIKLQVRLETDQKVIVKPFVLRVQVVFENSLEVVTKIENLRVNEMSNFSEAITKDVVRFDFDKETYTCNVRLCHSSKSPPYYGSIINATNFPLQFSYLNRKYMSCEEFLRGSLYYYYRRETSSTNRDYIPLMVETRNIASNVVKKREFFQLPVRIYGVPENKPPIINYDDAQYSLNVDRLSLTVITSNIIKAEDKQANFDSILFNVTSKYEPNAGFLVHIEDPERPLTTFYQREIKDFKIAYKPPINISNFNSQQIWFEARDRFDAVSLPFYVIFVLKATNTRAPQVIKNTGLTLTEGKSRLITRDALEIRDIDNEEVVTVSVIGGLLHGKLYKKGVIISTFTLQDIDEQCILYQHDDSETTYDNVILRISDGVNSIDVMFLITILPLDDQAPVLSVNTGAFLTEGEIKRIDEFELSATDLDSDVEKITFYIVKEPDAGYLCLRKSEYNFVPEVLTNANTEKHKKAINKWEIVDNAYEQKISEFTQADLFLGNVYYKHYGNEIFNDIFIFCVSDNAKIPNQSCKNKFDFYITPIDDEPPSPHPNSTFLMNVNIFDNVVLMQNVIRYTDVDSNDNNLVYSITNQVCYQQNNMLLEYSVGYFFNEENPNVKVTHFYQSDINFLRVVYKFNISSSRCKSVFIYFNVTDCAGNSISNQKITFNILSGITKAPNLIINTLTVANSASFTISLNNIDVNDIDNSDDHVCFSILELPKYGAILFNKIRLSKGTCVSLKDIHENRIKYVHDGTQSKNDSIQFIFTDGIHKVQIELPIGGVVEINKAFIQMFDNNDDEDLLAFNMILQPKFGVIKKNGISLVNTFHLNDITDSKIVYQHTSGEIGYEKLYDQFVIGVSNNLTGLIIGFKFFNKVLLNVEINPVDNQPPIMLGNFIIKVAEGGTSLLEETMLKIVDNDTALRHINCSVTHPPEFGFFQIVLPEEGSEISRMGIPILHFSALDVFNNDISYVQSIHKGFEPSNDVFQLQCTDGTNISPQNIFHIVISPTNDEVPIIFVQPKIYCVEDDFILLDLTKINPFDLDQPEDFMTIFVSRKPLHGELLIQTQFESKVAIEFQKTVLMSDFEEALVYQHKGTETPSDSFEIMVCDGLHNTTKEIEIIIVSVDDEAPRLSSNNGLCLEKGETKVITKDNLNAVDTDSDDASLVYIIRTEPKFGKLQMAISSVITLDLREGDNFTQKHINERRIRYTHDAHKFGEHDAIVFDVTDGLNKLINQKFNILLTPEDLIHPSVVSKDLMLMENNQAVLTTDLLSASDSNSLDENLLFTVTKIPLRGHLANIKYPHIPITRFTQLQLAENKIIYKHTSADEVKIDSFEFEVTDGRNKLFRTFRIKLLEVNNKIPVLKIKTIQATQNRKSVITPFELYAIDNDTSSTKILYKVVEAPKYGQLLLDGVNIISNFTQNQIDNNRILYHQDGSQVTSDSFTIKLMNEHNSEYYLHPDTSLILNQPIRISISTKPFDIQPPTLKINNGATSLILNDNRAIYIFLPEALEAIDNVFDPSKLQFIIKRHPKNGIIASVYDKRSKLSKFTQQDINERRVIYVLKQESEAISDFFIFDVADTIGNRLKEQTFTLNWSWVKFVKKKYTVKETDEYIKLHLQRNGYLEDVSFVSVHAIDGTAKYKENFDVVQNRVHFNKGQTISEIKIKIIDNNKFERFKSFTIMLNTNAVQTLINHGHRNTSVEIFDSEDEPRVEVAENFISVEESIGVLHIPLKRFVSALGTNGVSVLSGQDFISRMSSDPRNIIDFKKSEYQQNCLVKIIDDSLYEDEETFIVKLNAYYGGKIGFASETKVLILKDPMDEPYFFMSSQFYVVSEEDNNITFSIQRSGTDLSMKSYISIVTVEDTPLSAKSNVDYLPIATTYLFEPYQNQVFVTIQIYDDADYPLLEGKETFLVILKEAKSGRIAHPSNATITIDDSESDKPTIYFESSQHNVDENCHNVSLSILRSGDLQHESLVRCYTREGTAKAGKDFKERRNADSSLILFKKGDFIKICLIEIFDDTVYESNESFEVFLGTHGENVDGNKSARFLIGRNHRSIVEIKDNDKSIIEFKQNRYYVKEPFSNDDKTSVTISIHRTGDVSLTEFVTVFTKDGSAKSGQNYESFTKLLEFSPNITKMEVSVSILYDDQLTLRTAFSLHLYIESQKLSSLGNARTVIYIEKPRDQVVLFPSNPVVVSLNDYDNVANAKIQPINGYPLICITACNPKFPIYKATKDLCASINNSLTKYKWQISSSNNLLFKDITMSLFFTNPYKITLDSIYFSGGSQVRCIAQAFTNQNLPGATSASMPVTIDAKNGLCMSTKESQIDSKSFSAQVSYINLPNTTHSNLIKLSVLIPHIDGLLPLISTKELSNPKLSLSPDRIRTALYKCSNLLNADEIQTSFGFNKRDSHSFTQIYPYEFDSNIRGRDTVRFYQNLDLDLCLWKFESHYDMSELINECEGSISTNDQIKSLNQAVLNIILPFYVSYLHHSGEDGWIEFQHQTFFHIKAQYETAIISENGVKNFKNFKGNLYLKKVSIRESDKRLQVTFKTKALFNGLFILQTKGLLKSNVRLLHHPKMIFSLLLINTEATYMQPEQLWQFTSNYAIHDYSGTYLFNLVPCIATVGVKYTSPPDCTPHKPISFQLNLTIQQTKLPAETAFRVKTRFSLFHSDEFRQSRVNDSYVMFKEGERIHGRVMIDPMQVFGNGYEIIIEKVFLCNSLDGYAPTFDPKLGKYGCISESPNLSFRIKILDRLNPEYIQPRLNGVNFNAEFVATKSEDNFAKPNSFSFESSPLFTVSNGGNWYLHVIYSIQAAKVNAKTRSKRNTYDDYSNIYPRSALNKTRKKSYKSQFEAINFKKEIKAIGLNSGTDMQMLLLVSSNRIVEENKFYSSSAVYIKGNGCLIWFGILLLELLKNILRMVVMLEQLR</sequence>
<dbReference type="Pfam" id="PF16184">
    <property type="entry name" value="Cadherin_3"/>
    <property type="match status" value="10"/>
</dbReference>
<dbReference type="InterPro" id="IPR045658">
    <property type="entry name" value="FRAS1-rel_N"/>
</dbReference>
<gene>
    <name evidence="11" type="primary">FREM2</name>
</gene>
<keyword evidence="5" id="KW-0106">Calcium</keyword>
<feature type="domain" description="Calx-beta" evidence="10">
    <location>
        <begin position="1794"/>
        <end position="1891"/>
    </location>
</feature>
<evidence type="ECO:0000256" key="3">
    <source>
        <dbReference type="ARBA" id="ARBA00022729"/>
    </source>
</evidence>
<keyword evidence="6" id="KW-0130">Cell adhesion</keyword>
<organism evidence="11">
    <name type="scientific">Hydra vulgaris</name>
    <name type="common">Hydra</name>
    <name type="synonym">Hydra attenuata</name>
    <dbReference type="NCBI Taxonomy" id="6087"/>
    <lineage>
        <taxon>Eukaryota</taxon>
        <taxon>Metazoa</taxon>
        <taxon>Cnidaria</taxon>
        <taxon>Hydrozoa</taxon>
        <taxon>Hydroidolina</taxon>
        <taxon>Anthoathecata</taxon>
        <taxon>Aplanulata</taxon>
        <taxon>Hydridae</taxon>
        <taxon>Hydra</taxon>
    </lineage>
</organism>
<feature type="non-terminal residue" evidence="11">
    <location>
        <position position="1"/>
    </location>
</feature>
<reference evidence="11" key="1">
    <citation type="journal article" date="2013" name="Genome Biol. Evol.">
        <title>Punctuated emergences of genetic and phenotypic innovations in eumetazoan, bilaterian, euteleostome, and hominidae ancestors.</title>
        <authorList>
            <person name="Wenger Y."/>
            <person name="Galliot B."/>
        </authorList>
    </citation>
    <scope>NUCLEOTIDE SEQUENCE</scope>
    <source>
        <tissue evidence="11">Whole animals</tissue>
    </source>
</reference>
<keyword evidence="4" id="KW-0677">Repeat</keyword>
<feature type="repeat" description="CSPG" evidence="8">
    <location>
        <begin position="773"/>
        <end position="864"/>
    </location>
</feature>
<dbReference type="EMBL" id="HAAD01003414">
    <property type="protein sequence ID" value="CDG69646.1"/>
    <property type="molecule type" value="mRNA"/>
</dbReference>
<evidence type="ECO:0000256" key="7">
    <source>
        <dbReference type="ARBA" id="ARBA00023180"/>
    </source>
</evidence>
<evidence type="ECO:0000256" key="4">
    <source>
        <dbReference type="ARBA" id="ARBA00022737"/>
    </source>
</evidence>
<dbReference type="Pfam" id="PF03160">
    <property type="entry name" value="Calx-beta"/>
    <property type="match status" value="4"/>
</dbReference>
<evidence type="ECO:0000256" key="9">
    <source>
        <dbReference type="SAM" id="SignalP"/>
    </source>
</evidence>
<feature type="chain" id="PRO_5004603771" evidence="9">
    <location>
        <begin position="18"/>
        <end position="3018"/>
    </location>
</feature>
<feature type="domain" description="Calx-beta" evidence="10">
    <location>
        <begin position="2150"/>
        <end position="2253"/>
    </location>
</feature>
<feature type="repeat" description="CSPG" evidence="8">
    <location>
        <begin position="1343"/>
        <end position="1435"/>
    </location>
</feature>
<feature type="repeat" description="CSPG" evidence="8">
    <location>
        <begin position="985"/>
        <end position="1087"/>
    </location>
</feature>
<feature type="domain" description="Calx-beta" evidence="10">
    <location>
        <begin position="1681"/>
        <end position="1779"/>
    </location>
</feature>
<accession>T2MC39</accession>
<feature type="domain" description="Calx-beta" evidence="10">
    <location>
        <begin position="2024"/>
        <end position="2128"/>
    </location>
</feature>
<dbReference type="PANTHER" id="PTHR45739:SF8">
    <property type="entry name" value="FRAS1-RELATED EXTRACELLULAR MATRIX PROTEIN 1"/>
    <property type="match status" value="1"/>
</dbReference>
<comment type="similarity">
    <text evidence="1">Belongs to the FRAS1 family.</text>
</comment>
<dbReference type="GO" id="GO:0007155">
    <property type="term" value="P:cell adhesion"/>
    <property type="evidence" value="ECO:0007669"/>
    <property type="project" value="UniProtKB-KW"/>
</dbReference>
<dbReference type="GO" id="GO:0016020">
    <property type="term" value="C:membrane"/>
    <property type="evidence" value="ECO:0007669"/>
    <property type="project" value="InterPro"/>
</dbReference>
<dbReference type="Gene3D" id="2.60.40.2030">
    <property type="match status" value="5"/>
</dbReference>